<feature type="active site" evidence="4">
    <location>
        <position position="188"/>
    </location>
</feature>
<keyword evidence="3" id="KW-0520">NAD</keyword>
<dbReference type="GO" id="GO:0016491">
    <property type="term" value="F:oxidoreductase activity"/>
    <property type="evidence" value="ECO:0007669"/>
    <property type="project" value="UniProtKB-KW"/>
</dbReference>
<evidence type="ECO:0000256" key="3">
    <source>
        <dbReference type="ARBA" id="ARBA00023027"/>
    </source>
</evidence>
<dbReference type="AlphaFoldDB" id="A0A9P8CSB1"/>
<dbReference type="InterPro" id="IPR006115">
    <property type="entry name" value="6PGDH_NADP-bd"/>
</dbReference>
<dbReference type="Gene3D" id="3.40.50.720">
    <property type="entry name" value="NAD(P)-binding Rossmann-like Domain"/>
    <property type="match status" value="1"/>
</dbReference>
<name>A0A9P8CSB1_9HYPO</name>
<dbReference type="Gene3D" id="1.10.1040.10">
    <property type="entry name" value="N-(1-d-carboxylethyl)-l-norvaline Dehydrogenase, domain 2"/>
    <property type="match status" value="1"/>
</dbReference>
<dbReference type="InterPro" id="IPR013328">
    <property type="entry name" value="6PGD_dom2"/>
</dbReference>
<dbReference type="Pfam" id="PF03446">
    <property type="entry name" value="NAD_binding_2"/>
    <property type="match status" value="1"/>
</dbReference>
<evidence type="ECO:0000313" key="9">
    <source>
        <dbReference type="Proteomes" id="UP000887229"/>
    </source>
</evidence>
<evidence type="ECO:0000256" key="4">
    <source>
        <dbReference type="PIRSR" id="PIRSR000103-1"/>
    </source>
</evidence>
<evidence type="ECO:0000256" key="1">
    <source>
        <dbReference type="ARBA" id="ARBA00007598"/>
    </source>
</evidence>
<dbReference type="InterPro" id="IPR036291">
    <property type="entry name" value="NAD(P)-bd_dom_sf"/>
</dbReference>
<dbReference type="PANTHER" id="PTHR43580">
    <property type="entry name" value="OXIDOREDUCTASE GLYR1-RELATED"/>
    <property type="match status" value="1"/>
</dbReference>
<comment type="caution">
    <text evidence="8">The sequence shown here is derived from an EMBL/GenBank/DDBJ whole genome shotgun (WGS) entry which is preliminary data.</text>
</comment>
<dbReference type="InterPro" id="IPR029154">
    <property type="entry name" value="HIBADH-like_NADP-bd"/>
</dbReference>
<feature type="compositionally biased region" description="Polar residues" evidence="5">
    <location>
        <begin position="8"/>
        <end position="20"/>
    </location>
</feature>
<dbReference type="PIRSF" id="PIRSF000103">
    <property type="entry name" value="HIBADH"/>
    <property type="match status" value="1"/>
</dbReference>
<dbReference type="PANTHER" id="PTHR43580:SF8">
    <property type="entry name" value="6-PHOSPHOGLUCONATE DEHYDROGENASE NADP-BINDING DOMAIN-CONTAINING PROTEIN-RELATED"/>
    <property type="match status" value="1"/>
</dbReference>
<feature type="domain" description="3-hydroxyisobutyrate dehydrogenase-like NAD-binding" evidence="7">
    <location>
        <begin position="186"/>
        <end position="304"/>
    </location>
</feature>
<evidence type="ECO:0000259" key="7">
    <source>
        <dbReference type="Pfam" id="PF14833"/>
    </source>
</evidence>
<dbReference type="GO" id="GO:0050661">
    <property type="term" value="F:NADP binding"/>
    <property type="evidence" value="ECO:0007669"/>
    <property type="project" value="InterPro"/>
</dbReference>
<dbReference type="Pfam" id="PF14833">
    <property type="entry name" value="NAD_binding_11"/>
    <property type="match status" value="1"/>
</dbReference>
<dbReference type="SUPFAM" id="SSF51735">
    <property type="entry name" value="NAD(P)-binding Rossmann-fold domains"/>
    <property type="match status" value="1"/>
</dbReference>
<dbReference type="OrthoDB" id="435038at2759"/>
<dbReference type="RefSeq" id="XP_046119495.1">
    <property type="nucleotide sequence ID" value="XM_046261107.1"/>
</dbReference>
<evidence type="ECO:0000256" key="2">
    <source>
        <dbReference type="ARBA" id="ARBA00023002"/>
    </source>
</evidence>
<dbReference type="InterPro" id="IPR008927">
    <property type="entry name" value="6-PGluconate_DH-like_C_sf"/>
</dbReference>
<evidence type="ECO:0000256" key="5">
    <source>
        <dbReference type="SAM" id="MobiDB-lite"/>
    </source>
</evidence>
<feature type="region of interest" description="Disordered" evidence="5">
    <location>
        <begin position="1"/>
        <end position="20"/>
    </location>
</feature>
<keyword evidence="2" id="KW-0560">Oxidoreductase</keyword>
<dbReference type="InterPro" id="IPR015815">
    <property type="entry name" value="HIBADH-related"/>
</dbReference>
<dbReference type="Proteomes" id="UP000887229">
    <property type="component" value="Unassembled WGS sequence"/>
</dbReference>
<evidence type="ECO:0000313" key="8">
    <source>
        <dbReference type="EMBL" id="KAG9255571.1"/>
    </source>
</evidence>
<dbReference type="GO" id="GO:0051287">
    <property type="term" value="F:NAD binding"/>
    <property type="evidence" value="ECO:0007669"/>
    <property type="project" value="InterPro"/>
</dbReference>
<protein>
    <submittedName>
        <fullName evidence="8">Uncharacterized protein</fullName>
    </submittedName>
</protein>
<feature type="domain" description="6-phosphogluconate dehydrogenase NADP-binding" evidence="6">
    <location>
        <begin position="19"/>
        <end position="167"/>
    </location>
</feature>
<accession>A0A9P8CSB1</accession>
<comment type="similarity">
    <text evidence="1">Belongs to the HIBADH-related family. NP60 subfamily.</text>
</comment>
<reference evidence="8" key="1">
    <citation type="journal article" date="2021" name="IMA Fungus">
        <title>Genomic characterization of three marine fungi, including Emericellopsis atlantica sp. nov. with signatures of a generalist lifestyle and marine biomass degradation.</title>
        <authorList>
            <person name="Hagestad O.C."/>
            <person name="Hou L."/>
            <person name="Andersen J.H."/>
            <person name="Hansen E.H."/>
            <person name="Altermark B."/>
            <person name="Li C."/>
            <person name="Kuhnert E."/>
            <person name="Cox R.J."/>
            <person name="Crous P.W."/>
            <person name="Spatafora J.W."/>
            <person name="Lail K."/>
            <person name="Amirebrahimi M."/>
            <person name="Lipzen A."/>
            <person name="Pangilinan J."/>
            <person name="Andreopoulos W."/>
            <person name="Hayes R.D."/>
            <person name="Ng V."/>
            <person name="Grigoriev I.V."/>
            <person name="Jackson S.A."/>
            <person name="Sutton T.D.S."/>
            <person name="Dobson A.D.W."/>
            <person name="Rama T."/>
        </authorList>
    </citation>
    <scope>NUCLEOTIDE SEQUENCE</scope>
    <source>
        <strain evidence="8">TS7</strain>
    </source>
</reference>
<dbReference type="GeneID" id="70292010"/>
<dbReference type="InterPro" id="IPR051265">
    <property type="entry name" value="HIBADH-related_NP60_sf"/>
</dbReference>
<evidence type="ECO:0000259" key="6">
    <source>
        <dbReference type="Pfam" id="PF03446"/>
    </source>
</evidence>
<proteinExistence type="inferred from homology"/>
<gene>
    <name evidence="8" type="ORF">F5Z01DRAFT_619759</name>
</gene>
<dbReference type="EMBL" id="MU251250">
    <property type="protein sequence ID" value="KAG9255571.1"/>
    <property type="molecule type" value="Genomic_DNA"/>
</dbReference>
<sequence length="325" mass="34108">MSIALASPSPQTAHDSTSGLGSMGLPMAVNLQTHLQSTSGWPLNFTNRTLSRGDPLLQLGAASCPSVPDVVAQSDIIFLSLSDDAALGATIGAILNAESSLDGKVFVDTSTVHPDSSAKSELFLKKRGASFVASPVFGASPVAQTAQLLFVIAGPSAAVESIMPYVTGVMGRGVIRLGEDVRQSSLLKTAGNFMTAGMMELIAETHVFAEKAALPSDAVATLLKENFGPLAHTMSERLTLGAYCPPPGQRPWSDLNLAVKDVGHGVKCAEDVGAKLHIGEVVLEHLKEAQKEGRPLDSSSLYGVLRREAGLDFETDFVKKRDGVQ</sequence>
<dbReference type="SUPFAM" id="SSF48179">
    <property type="entry name" value="6-phosphogluconate dehydrogenase C-terminal domain-like"/>
    <property type="match status" value="1"/>
</dbReference>
<organism evidence="8 9">
    <name type="scientific">Emericellopsis atlantica</name>
    <dbReference type="NCBI Taxonomy" id="2614577"/>
    <lineage>
        <taxon>Eukaryota</taxon>
        <taxon>Fungi</taxon>
        <taxon>Dikarya</taxon>
        <taxon>Ascomycota</taxon>
        <taxon>Pezizomycotina</taxon>
        <taxon>Sordariomycetes</taxon>
        <taxon>Hypocreomycetidae</taxon>
        <taxon>Hypocreales</taxon>
        <taxon>Bionectriaceae</taxon>
        <taxon>Emericellopsis</taxon>
    </lineage>
</organism>
<keyword evidence="9" id="KW-1185">Reference proteome</keyword>